<feature type="domain" description="RDD" evidence="8">
    <location>
        <begin position="57"/>
        <end position="211"/>
    </location>
</feature>
<dbReference type="PANTHER" id="PTHR36115:SF4">
    <property type="entry name" value="MEMBRANE PROTEIN"/>
    <property type="match status" value="1"/>
</dbReference>
<accession>A0A934N5B8</accession>
<comment type="caution">
    <text evidence="10">The sequence shown here is derived from an EMBL/GenBank/DDBJ whole genome shotgun (WGS) entry which is preliminary data.</text>
</comment>
<reference evidence="10 11" key="1">
    <citation type="journal article" date="2017" name="Nature">
        <title>Atmospheric trace gases support primary production in Antarctic desert surface soil.</title>
        <authorList>
            <person name="Ji M."/>
            <person name="Greening C."/>
            <person name="Vanwonterghem I."/>
            <person name="Carere C.R."/>
            <person name="Bay S.K."/>
            <person name="Steen J.A."/>
            <person name="Montgomery K."/>
            <person name="Lines T."/>
            <person name="Beardall J."/>
            <person name="van Dorst J."/>
            <person name="Snape I."/>
            <person name="Stott M.B."/>
            <person name="Hugenholtz P."/>
            <person name="Ferrari B.C."/>
        </authorList>
    </citation>
    <scope>NUCLEOTIDE SEQUENCE [LARGE SCALE GENOMIC DNA]</scope>
    <source>
        <strain evidence="10">RRmetagenome_bin12</strain>
    </source>
</reference>
<evidence type="ECO:0000313" key="10">
    <source>
        <dbReference type="EMBL" id="PZR84227.1"/>
    </source>
</evidence>
<evidence type="ECO:0000256" key="4">
    <source>
        <dbReference type="ARBA" id="ARBA00022989"/>
    </source>
</evidence>
<sequence>MSEQPPPPPPDDNRLELPQPASPAPPAYPVQSAYPVAAPVLPGLQRPGPAPGVVYLGFGARLLGYIIDVIAVFIVEAPFTVPLVYVPIAQYYRDHPPPTGQTIATLPADLSNRFLVVGLIGALVSALYFGGLVAWRGRTLGQQAMGAEVVRAEDGGRLPAGRAFARAVIFWGPGVLGLIPAVGSIAGLIALIGLLSAAWDQRKQGWHDKLARSLVVKRVPL</sequence>
<feature type="transmembrane region" description="Helical" evidence="7">
    <location>
        <begin position="114"/>
        <end position="135"/>
    </location>
</feature>
<keyword evidence="5 7" id="KW-0472">Membrane</keyword>
<comment type="subcellular location">
    <subcellularLocation>
        <location evidence="1">Cell membrane</location>
        <topology evidence="1">Multi-pass membrane protein</topology>
    </subcellularLocation>
</comment>
<name>A0A2W5ZJZ3_9BACT</name>
<dbReference type="EMBL" id="JAEKNS010000163">
    <property type="protein sequence ID" value="MBJ7596451.1"/>
    <property type="molecule type" value="Genomic_DNA"/>
</dbReference>
<feature type="transmembrane region" description="Helical" evidence="7">
    <location>
        <begin position="62"/>
        <end position="86"/>
    </location>
</feature>
<dbReference type="GO" id="GO:0005886">
    <property type="term" value="C:plasma membrane"/>
    <property type="evidence" value="ECO:0007669"/>
    <property type="project" value="UniProtKB-SubCell"/>
</dbReference>
<keyword evidence="2" id="KW-1003">Cell membrane</keyword>
<keyword evidence="3 7" id="KW-0812">Transmembrane</keyword>
<feature type="region of interest" description="Disordered" evidence="6">
    <location>
        <begin position="1"/>
        <end position="26"/>
    </location>
</feature>
<dbReference type="RefSeq" id="WP_337314500.1">
    <property type="nucleotide sequence ID" value="NZ_JAEKNS010000163.1"/>
</dbReference>
<reference evidence="10" key="2">
    <citation type="submission" date="2018-05" db="EMBL/GenBank/DDBJ databases">
        <authorList>
            <person name="Ferrari B."/>
        </authorList>
    </citation>
    <scope>NUCLEOTIDE SEQUENCE</scope>
    <source>
        <strain evidence="10">RRmetagenome_bin12</strain>
    </source>
</reference>
<proteinExistence type="predicted"/>
<dbReference type="Proteomes" id="UP000606991">
    <property type="component" value="Unassembled WGS sequence"/>
</dbReference>
<evidence type="ECO:0000256" key="3">
    <source>
        <dbReference type="ARBA" id="ARBA00022692"/>
    </source>
</evidence>
<dbReference type="InterPro" id="IPR051791">
    <property type="entry name" value="Pra-immunoreactive"/>
</dbReference>
<evidence type="ECO:0000256" key="6">
    <source>
        <dbReference type="SAM" id="MobiDB-lite"/>
    </source>
</evidence>
<organism evidence="10 11">
    <name type="scientific">Candidatus Aeolococcus gillhamiae</name>
    <dbReference type="NCBI Taxonomy" id="3127015"/>
    <lineage>
        <taxon>Bacteria</taxon>
        <taxon>Bacillati</taxon>
        <taxon>Candidatus Dormiibacterota</taxon>
        <taxon>Candidatus Dormibacteria</taxon>
        <taxon>Candidatus Aeolococcales</taxon>
        <taxon>Candidatus Aeolococcaceae</taxon>
        <taxon>Candidatus Aeolococcus</taxon>
    </lineage>
</organism>
<evidence type="ECO:0000256" key="7">
    <source>
        <dbReference type="SAM" id="Phobius"/>
    </source>
</evidence>
<dbReference type="Pfam" id="PF06271">
    <property type="entry name" value="RDD"/>
    <property type="match status" value="1"/>
</dbReference>
<feature type="transmembrane region" description="Helical" evidence="7">
    <location>
        <begin position="178"/>
        <end position="199"/>
    </location>
</feature>
<evidence type="ECO:0000313" key="11">
    <source>
        <dbReference type="Proteomes" id="UP000248724"/>
    </source>
</evidence>
<protein>
    <submittedName>
        <fullName evidence="9">RDD family protein</fullName>
    </submittedName>
</protein>
<evidence type="ECO:0000256" key="2">
    <source>
        <dbReference type="ARBA" id="ARBA00022475"/>
    </source>
</evidence>
<evidence type="ECO:0000256" key="5">
    <source>
        <dbReference type="ARBA" id="ARBA00023136"/>
    </source>
</evidence>
<keyword evidence="4 7" id="KW-1133">Transmembrane helix</keyword>
<evidence type="ECO:0000259" key="8">
    <source>
        <dbReference type="Pfam" id="PF06271"/>
    </source>
</evidence>
<evidence type="ECO:0000313" key="12">
    <source>
        <dbReference type="Proteomes" id="UP000606991"/>
    </source>
</evidence>
<dbReference type="PANTHER" id="PTHR36115">
    <property type="entry name" value="PROLINE-RICH ANTIGEN HOMOLOG-RELATED"/>
    <property type="match status" value="1"/>
</dbReference>
<dbReference type="EMBL" id="QHBU01000008">
    <property type="protein sequence ID" value="PZR84227.1"/>
    <property type="molecule type" value="Genomic_DNA"/>
</dbReference>
<evidence type="ECO:0000256" key="1">
    <source>
        <dbReference type="ARBA" id="ARBA00004651"/>
    </source>
</evidence>
<dbReference type="InterPro" id="IPR010432">
    <property type="entry name" value="RDD"/>
</dbReference>
<dbReference type="Proteomes" id="UP000248724">
    <property type="component" value="Unassembled WGS sequence"/>
</dbReference>
<accession>A0A2W5ZJZ3</accession>
<gene>
    <name evidence="10" type="ORF">DLM65_00430</name>
    <name evidence="9" type="ORF">JF886_16615</name>
</gene>
<dbReference type="AlphaFoldDB" id="A0A2W5ZJZ3"/>
<feature type="compositionally biased region" description="Pro residues" evidence="6">
    <location>
        <begin position="1"/>
        <end position="10"/>
    </location>
</feature>
<evidence type="ECO:0000313" key="9">
    <source>
        <dbReference type="EMBL" id="MBJ7596451.1"/>
    </source>
</evidence>
<reference evidence="9 12" key="3">
    <citation type="submission" date="2020-10" db="EMBL/GenBank/DDBJ databases">
        <title>Ca. Dormibacterota MAGs.</title>
        <authorList>
            <person name="Montgomery K."/>
        </authorList>
    </citation>
    <scope>NUCLEOTIDE SEQUENCE [LARGE SCALE GENOMIC DNA]</scope>
    <source>
        <strain evidence="9">SC8812_S17_18</strain>
    </source>
</reference>